<evidence type="ECO:0008006" key="4">
    <source>
        <dbReference type="Google" id="ProtNLM"/>
    </source>
</evidence>
<evidence type="ECO:0000313" key="2">
    <source>
        <dbReference type="EMBL" id="CAD2220806.1"/>
    </source>
</evidence>
<keyword evidence="3" id="KW-1185">Reference proteome</keyword>
<dbReference type="EMBL" id="LR877162">
    <property type="protein sequence ID" value="CAD2220806.1"/>
    <property type="molecule type" value="Genomic_DNA"/>
</dbReference>
<accession>S9X5D6</accession>
<protein>
    <recommendedName>
        <fullName evidence="4">Transmembrane protein</fullName>
    </recommendedName>
</protein>
<proteinExistence type="predicted"/>
<name>S9X5D6_9TRYP</name>
<evidence type="ECO:0000256" key="1">
    <source>
        <dbReference type="SAM" id="Phobius"/>
    </source>
</evidence>
<keyword evidence="1" id="KW-0812">Transmembrane</keyword>
<organism evidence="2 3">
    <name type="scientific">Angomonas deanei</name>
    <dbReference type="NCBI Taxonomy" id="59799"/>
    <lineage>
        <taxon>Eukaryota</taxon>
        <taxon>Discoba</taxon>
        <taxon>Euglenozoa</taxon>
        <taxon>Kinetoplastea</taxon>
        <taxon>Metakinetoplastina</taxon>
        <taxon>Trypanosomatida</taxon>
        <taxon>Trypanosomatidae</taxon>
        <taxon>Strigomonadinae</taxon>
        <taxon>Angomonas</taxon>
    </lineage>
</organism>
<keyword evidence="1" id="KW-1133">Transmembrane helix</keyword>
<feature type="transmembrane region" description="Helical" evidence="1">
    <location>
        <begin position="58"/>
        <end position="75"/>
    </location>
</feature>
<sequence>MSDPTPINQYEPKNYTRGNNRRVVIREKPLIKSRLQRLADWLRPTMRPGFNIVTTYELAKVMGCIVFPVFLLLLWKYREQFLADTWERQFGGLQHRQFREDQIQEQETDYESIISNFEERRAKALEKKRKELMK</sequence>
<evidence type="ECO:0000313" key="3">
    <source>
        <dbReference type="Proteomes" id="UP000515908"/>
    </source>
</evidence>
<reference evidence="2 3" key="1">
    <citation type="submission" date="2020-08" db="EMBL/GenBank/DDBJ databases">
        <authorList>
            <person name="Newling K."/>
            <person name="Davey J."/>
            <person name="Forrester S."/>
        </authorList>
    </citation>
    <scope>NUCLEOTIDE SEQUENCE [LARGE SCALE GENOMIC DNA]</scope>
    <source>
        <strain evidence="3">Crithidia deanei Carvalho (ATCC PRA-265)</strain>
    </source>
</reference>
<gene>
    <name evidence="2" type="ORF">ADEAN_000832900</name>
</gene>
<dbReference type="VEuPathDB" id="TriTrypDB:ADEAN_000832900"/>
<keyword evidence="1" id="KW-0472">Membrane</keyword>
<dbReference type="Proteomes" id="UP000515908">
    <property type="component" value="Chromosome 18"/>
</dbReference>
<dbReference type="OrthoDB" id="277131at2759"/>
<dbReference type="AlphaFoldDB" id="S9X5D6"/>